<evidence type="ECO:0000259" key="13">
    <source>
        <dbReference type="PROSITE" id="PS51184"/>
    </source>
</evidence>
<evidence type="ECO:0000256" key="5">
    <source>
        <dbReference type="ARBA" id="ARBA00034314"/>
    </source>
</evidence>
<evidence type="ECO:0000256" key="9">
    <source>
        <dbReference type="ARBA" id="ARBA00034372"/>
    </source>
</evidence>
<evidence type="ECO:0000256" key="6">
    <source>
        <dbReference type="ARBA" id="ARBA00034334"/>
    </source>
</evidence>
<comment type="catalytic activity">
    <reaction evidence="11">
        <text>L-histidyl-[ribosomal protein uL15] + 2-oxoglutarate + O2 = (3S)-3-hydroxy-L-histidyl-[ribosomal protein uL15] + succinate + CO2</text>
        <dbReference type="Rhea" id="RHEA:54024"/>
        <dbReference type="Rhea" id="RHEA-COMP:13760"/>
        <dbReference type="Rhea" id="RHEA-COMP:13761"/>
        <dbReference type="ChEBI" id="CHEBI:15379"/>
        <dbReference type="ChEBI" id="CHEBI:16526"/>
        <dbReference type="ChEBI" id="CHEBI:16810"/>
        <dbReference type="ChEBI" id="CHEBI:29979"/>
        <dbReference type="ChEBI" id="CHEBI:30031"/>
        <dbReference type="ChEBI" id="CHEBI:138021"/>
    </reaction>
</comment>
<dbReference type="Gene3D" id="2.60.120.650">
    <property type="entry name" value="Cupin"/>
    <property type="match status" value="1"/>
</dbReference>
<evidence type="ECO:0000313" key="15">
    <source>
        <dbReference type="Proteomes" id="UP000016521"/>
    </source>
</evidence>
<keyword evidence="3" id="KW-0479">Metal-binding</keyword>
<dbReference type="Proteomes" id="UP000016521">
    <property type="component" value="Chromosome II"/>
</dbReference>
<evidence type="ECO:0000256" key="10">
    <source>
        <dbReference type="ARBA" id="ARBA00046256"/>
    </source>
</evidence>
<evidence type="ECO:0000256" key="4">
    <source>
        <dbReference type="ARBA" id="ARBA00023004"/>
    </source>
</evidence>
<evidence type="ECO:0000313" key="14">
    <source>
        <dbReference type="EMBL" id="ATD10239.1"/>
    </source>
</evidence>
<evidence type="ECO:0000256" key="2">
    <source>
        <dbReference type="ARBA" id="ARBA00022517"/>
    </source>
</evidence>
<dbReference type="Pfam" id="PF08007">
    <property type="entry name" value="JmjC_2"/>
    <property type="match status" value="1"/>
</dbReference>
<dbReference type="PANTHER" id="PTHR13096:SF7">
    <property type="entry name" value="RIBOSOMAL OXYGENASE 2"/>
    <property type="match status" value="1"/>
</dbReference>
<accession>A0ABM6NML4</accession>
<evidence type="ECO:0000256" key="8">
    <source>
        <dbReference type="ARBA" id="ARBA00034360"/>
    </source>
</evidence>
<evidence type="ECO:0000256" key="11">
    <source>
        <dbReference type="ARBA" id="ARBA00047687"/>
    </source>
</evidence>
<dbReference type="InterPro" id="IPR003347">
    <property type="entry name" value="JmjC_dom"/>
</dbReference>
<proteinExistence type="inferred from homology"/>
<sequence>MMNSEGFFGLLNEDDFWLKVYEKEIHHFTHEDNDICDLFSSSDFEDYLFKSRAWEIEEPWKHAGVIVVNASKREYQIKPQSLEQILELFADGYTVVLPRAQIRNTRLKKFVSDLSKYFHCRVDANIYVTPPKSQGFKVHLDMHDVFILQTEGEKEWILSKKRPVKITSNDEKFRVFLESFDEKKDFINTEKVTLTSGRKLYLPRGVYHCGNSTDKVSIHISVTLFPLQWVGFLSDQFSNDLSHSINKEAFKNFFNKELTSVDVCLTNFLKPIINFSNVVKPQGAFSALDYFGSSHFYKLKGSIRFKAYQYGGVNILTVDGRNYTIKKNLLEEIIKVSDEQELSMDSLHLTTNQLHLDIAIFLTKKGLITI</sequence>
<dbReference type="RefSeq" id="WP_010379381.1">
    <property type="nucleotide sequence ID" value="NZ_CP011925.1"/>
</dbReference>
<comment type="catalytic activity">
    <reaction evidence="12">
        <text>L-histidyl-[protein] + 2-oxoglutarate + O2 = (3S)-3-hydroxy-L-histidyl-[protein] + succinate + CO2</text>
        <dbReference type="Rhea" id="RHEA:54256"/>
        <dbReference type="Rhea" id="RHEA-COMP:9745"/>
        <dbReference type="Rhea" id="RHEA-COMP:13840"/>
        <dbReference type="ChEBI" id="CHEBI:15379"/>
        <dbReference type="ChEBI" id="CHEBI:16526"/>
        <dbReference type="ChEBI" id="CHEBI:16810"/>
        <dbReference type="ChEBI" id="CHEBI:29979"/>
        <dbReference type="ChEBI" id="CHEBI:30031"/>
        <dbReference type="ChEBI" id="CHEBI:138021"/>
        <dbReference type="EC" id="1.14.11.79"/>
    </reaction>
</comment>
<comment type="similarity">
    <text evidence="5">Belongs to the ROX family. MINA53 subfamily.</text>
</comment>
<feature type="domain" description="JmjC" evidence="13">
    <location>
        <begin position="97"/>
        <end position="241"/>
    </location>
</feature>
<protein>
    <recommendedName>
        <fullName evidence="6">Ribosomal oxygenase 2</fullName>
    </recommendedName>
    <alternativeName>
        <fullName evidence="7">Bifunctional lysine-specific demethylase and histidyl-hydroxylase MINA</fullName>
    </alternativeName>
    <alternativeName>
        <fullName evidence="8">Histone lysine demethylase MINA</fullName>
    </alternativeName>
    <alternativeName>
        <fullName evidence="9">MYC-induced nuclear antigen</fullName>
    </alternativeName>
</protein>
<dbReference type="PROSITE" id="PS51184">
    <property type="entry name" value="JMJC"/>
    <property type="match status" value="1"/>
</dbReference>
<comment type="cofactor">
    <cofactor evidence="1">
        <name>Fe(2+)</name>
        <dbReference type="ChEBI" id="CHEBI:29033"/>
    </cofactor>
</comment>
<keyword evidence="2" id="KW-0690">Ribosome biogenesis</keyword>
<dbReference type="EMBL" id="CP011925">
    <property type="protein sequence ID" value="ATD10239.1"/>
    <property type="molecule type" value="Genomic_DNA"/>
</dbReference>
<evidence type="ECO:0000256" key="12">
    <source>
        <dbReference type="ARBA" id="ARBA00049465"/>
    </source>
</evidence>
<dbReference type="PANTHER" id="PTHR13096">
    <property type="entry name" value="MINA53 MYC INDUCED NUCLEAR ANTIGEN"/>
    <property type="match status" value="1"/>
</dbReference>
<comment type="function">
    <text evidence="10">Oxygenase that can act as both a histone lysine demethylase and a ribosomal histidine hydroxylase. Is involved in the demethylation of trimethylated 'Lys-9' on histone H3 (H3K9me3), leading to an increase in ribosomal RNA expression. Also catalyzes the hydroxylation of 60S ribosomal protein L27a on 'His-39'. May play an important role in cell growth and survival. May be involved in ribosome biogenesis, most likely during the assembly process of pre-ribosomal particles.</text>
</comment>
<dbReference type="SUPFAM" id="SSF51197">
    <property type="entry name" value="Clavaminate synthase-like"/>
    <property type="match status" value="1"/>
</dbReference>
<organism evidence="14 15">
    <name type="scientific">Pseudoalteromonas piscicida</name>
    <dbReference type="NCBI Taxonomy" id="43662"/>
    <lineage>
        <taxon>Bacteria</taxon>
        <taxon>Pseudomonadati</taxon>
        <taxon>Pseudomonadota</taxon>
        <taxon>Gammaproteobacteria</taxon>
        <taxon>Alteromonadales</taxon>
        <taxon>Pseudoalteromonadaceae</taxon>
        <taxon>Pseudoalteromonas</taxon>
    </lineage>
</organism>
<keyword evidence="4" id="KW-0408">Iron</keyword>
<keyword evidence="15" id="KW-1185">Reference proteome</keyword>
<evidence type="ECO:0000256" key="1">
    <source>
        <dbReference type="ARBA" id="ARBA00001954"/>
    </source>
</evidence>
<name>A0ABM6NML4_PSEO7</name>
<reference evidence="14 15" key="1">
    <citation type="submission" date="2015-06" db="EMBL/GenBank/DDBJ databases">
        <authorList>
            <person name="Xie B.-B."/>
            <person name="Rong J.-C."/>
            <person name="Qin Q.-L."/>
            <person name="Zhang Y.-Z."/>
        </authorList>
    </citation>
    <scope>NUCLEOTIDE SEQUENCE [LARGE SCALE GENOMIC DNA]</scope>
    <source>
        <strain evidence="14 15">JCM 20779</strain>
    </source>
</reference>
<gene>
    <name evidence="14" type="ORF">PPIS_b1233</name>
</gene>
<evidence type="ECO:0000256" key="3">
    <source>
        <dbReference type="ARBA" id="ARBA00022723"/>
    </source>
</evidence>
<dbReference type="InterPro" id="IPR039994">
    <property type="entry name" value="NO66-like"/>
</dbReference>
<evidence type="ECO:0000256" key="7">
    <source>
        <dbReference type="ARBA" id="ARBA00034359"/>
    </source>
</evidence>